<dbReference type="Pfam" id="PF04825">
    <property type="entry name" value="Rad21_Rec8_N"/>
    <property type="match status" value="1"/>
</dbReference>
<feature type="domain" description="Rad21/Rec8-like protein N-terminal" evidence="4">
    <location>
        <begin position="1"/>
        <end position="107"/>
    </location>
</feature>
<keyword evidence="2" id="KW-0539">Nucleus</keyword>
<evidence type="ECO:0000313" key="5">
    <source>
        <dbReference type="EMBL" id="KAJ5732471.1"/>
    </source>
</evidence>
<feature type="region of interest" description="Disordered" evidence="3">
    <location>
        <begin position="145"/>
        <end position="168"/>
    </location>
</feature>
<feature type="region of interest" description="Disordered" evidence="3">
    <location>
        <begin position="244"/>
        <end position="266"/>
    </location>
</feature>
<reference evidence="5" key="1">
    <citation type="journal article" date="2023" name="IMA Fungus">
        <title>Comparative genomic study of the Penicillium genus elucidates a diverse pangenome and 15 lateral gene transfer events.</title>
        <authorList>
            <person name="Petersen C."/>
            <person name="Sorensen T."/>
            <person name="Nielsen M.R."/>
            <person name="Sondergaard T.E."/>
            <person name="Sorensen J.L."/>
            <person name="Fitzpatrick D.A."/>
            <person name="Frisvad J.C."/>
            <person name="Nielsen K.L."/>
        </authorList>
    </citation>
    <scope>NUCLEOTIDE SEQUENCE</scope>
    <source>
        <strain evidence="5">IBT 17514</strain>
    </source>
</reference>
<feature type="compositionally biased region" description="Basic and acidic residues" evidence="3">
    <location>
        <begin position="409"/>
        <end position="419"/>
    </location>
</feature>
<dbReference type="GO" id="GO:0007064">
    <property type="term" value="P:mitotic sister chromatid cohesion"/>
    <property type="evidence" value="ECO:0007669"/>
    <property type="project" value="TreeGrafter"/>
</dbReference>
<reference evidence="5" key="2">
    <citation type="submission" date="2023-01" db="EMBL/GenBank/DDBJ databases">
        <authorList>
            <person name="Petersen C."/>
        </authorList>
    </citation>
    <scope>NUCLEOTIDE SEQUENCE</scope>
    <source>
        <strain evidence="5">IBT 17514</strain>
    </source>
</reference>
<evidence type="ECO:0000256" key="2">
    <source>
        <dbReference type="ARBA" id="ARBA00023242"/>
    </source>
</evidence>
<feature type="compositionally biased region" description="Polar residues" evidence="3">
    <location>
        <begin position="421"/>
        <end position="432"/>
    </location>
</feature>
<dbReference type="PANTHER" id="PTHR12585:SF70">
    <property type="entry name" value="RAD21_REC8 N TERMINAL DOMAIN PROTEIN (AFU_ORTHOLOGUE AFUA_6G02900)"/>
    <property type="match status" value="1"/>
</dbReference>
<proteinExistence type="predicted"/>
<gene>
    <name evidence="5" type="ORF">N7493_003952</name>
</gene>
<accession>A0AAD6MY60</accession>
<dbReference type="InterPro" id="IPR006910">
    <property type="entry name" value="Rad21_Rec8_N"/>
</dbReference>
<organism evidence="5 6">
    <name type="scientific">Penicillium malachiteum</name>
    <dbReference type="NCBI Taxonomy" id="1324776"/>
    <lineage>
        <taxon>Eukaryota</taxon>
        <taxon>Fungi</taxon>
        <taxon>Dikarya</taxon>
        <taxon>Ascomycota</taxon>
        <taxon>Pezizomycotina</taxon>
        <taxon>Eurotiomycetes</taxon>
        <taxon>Eurotiomycetidae</taxon>
        <taxon>Eurotiales</taxon>
        <taxon>Aspergillaceae</taxon>
        <taxon>Penicillium</taxon>
    </lineage>
</organism>
<comment type="subcellular location">
    <subcellularLocation>
        <location evidence="1">Nucleus</location>
    </subcellularLocation>
</comment>
<comment type="caution">
    <text evidence="5">The sequence shown here is derived from an EMBL/GenBank/DDBJ whole genome shotgun (WGS) entry which is preliminary data.</text>
</comment>
<feature type="region of interest" description="Disordered" evidence="3">
    <location>
        <begin position="409"/>
        <end position="442"/>
    </location>
</feature>
<dbReference type="GO" id="GO:0005634">
    <property type="term" value="C:nucleus"/>
    <property type="evidence" value="ECO:0007669"/>
    <property type="project" value="UniProtKB-SubCell"/>
</dbReference>
<name>A0AAD6MY60_9EURO</name>
<keyword evidence="6" id="KW-1185">Reference proteome</keyword>
<evidence type="ECO:0000256" key="1">
    <source>
        <dbReference type="ARBA" id="ARBA00004123"/>
    </source>
</evidence>
<dbReference type="Proteomes" id="UP001215712">
    <property type="component" value="Unassembled WGS sequence"/>
</dbReference>
<protein>
    <recommendedName>
        <fullName evidence="4">Rad21/Rec8-like protein N-terminal domain-containing protein</fullName>
    </recommendedName>
</protein>
<dbReference type="GO" id="GO:0003682">
    <property type="term" value="F:chromatin binding"/>
    <property type="evidence" value="ECO:0007669"/>
    <property type="project" value="TreeGrafter"/>
</dbReference>
<dbReference type="PANTHER" id="PTHR12585">
    <property type="entry name" value="SCC1 / RAD21 FAMILY MEMBER"/>
    <property type="match status" value="1"/>
</dbReference>
<dbReference type="AlphaFoldDB" id="A0AAD6MY60"/>
<evidence type="ECO:0000259" key="4">
    <source>
        <dbReference type="Pfam" id="PF04825"/>
    </source>
</evidence>
<feature type="region of interest" description="Disordered" evidence="3">
    <location>
        <begin position="489"/>
        <end position="528"/>
    </location>
</feature>
<dbReference type="InterPro" id="IPR039781">
    <property type="entry name" value="Rad21/Rec8-like"/>
</dbReference>
<feature type="compositionally biased region" description="Polar residues" evidence="3">
    <location>
        <begin position="145"/>
        <end position="167"/>
    </location>
</feature>
<dbReference type="CDD" id="cd21789">
    <property type="entry name" value="Rad21_Rec8_M_SpRec8p-like"/>
    <property type="match status" value="1"/>
</dbReference>
<dbReference type="EMBL" id="JAQJAN010000004">
    <property type="protein sequence ID" value="KAJ5732471.1"/>
    <property type="molecule type" value="Genomic_DNA"/>
</dbReference>
<feature type="region of interest" description="Disordered" evidence="3">
    <location>
        <begin position="283"/>
        <end position="305"/>
    </location>
</feature>
<sequence>MFYSHEILTSPEHGVATIWLVATLGSRSITRRVNRKAILDVDVPEACRVITNPQAPMALRLQGSLLYGVSRVYHQQCGYTLFDAQTMHDKIISTLKLLPGGGLDPTAGQTKPSTLVLPYDPSFLPETNLPGLDFDFSLFDIGNQDNSDQPSSQWIKSPPGSHSSGSRISVRLDLGSDDLIHDAEMIGGENLVSPSRKRGLFGTSAGEEALGDEAGVLLQPDFEFDETGALVELDATQLSLRKRQKLSTHGSEHQGNEIPAPGNDNIGEDLMDLDFPARAEQEDVPLPGEEPVPNQEQPAEEEVQHMTQRQRRQRTRIIKNIDPDNATTLRNSELAQWNNGYLENMAIASKQKQQNKLQTITKKNAIFCVLGQGIGSVGVGLGLEKEPHPLGQFAGETLYNILFEDGDESKTNDEIHHTGGESVNATPKQSRAQGRVPDSVDIEIGRQAPSSVLDEHSSQMPWNITASALSSRLGPLGSIGDVSATVASTGLRDPSLHGQASATGRMGRSRGRLTSASPLSGRGYLDPHERQSSLSALGIEDGLEGIEEDLDITRYLEGELATDNEDIRALSRRASAIHQVAEQLDQESLNFFDFIQDRAQEKSGDKPMLAFSELLPPTQTSRAVATQGLMNVLTLATKGVLTVEQEPYRHVGAEVWGQRYDYGEIFMQM</sequence>
<dbReference type="GO" id="GO:0030892">
    <property type="term" value="C:mitotic cohesin complex"/>
    <property type="evidence" value="ECO:0007669"/>
    <property type="project" value="TreeGrafter"/>
</dbReference>
<evidence type="ECO:0000256" key="3">
    <source>
        <dbReference type="SAM" id="MobiDB-lite"/>
    </source>
</evidence>
<evidence type="ECO:0000313" key="6">
    <source>
        <dbReference type="Proteomes" id="UP001215712"/>
    </source>
</evidence>